<dbReference type="InterPro" id="IPR002937">
    <property type="entry name" value="Amino_oxidase"/>
</dbReference>
<sequence>MNFILKGTFLIFIFYPFVLPQEYDILVLGAGFSGLGAAIQLGKNNVNNFLVLEAKDYIGGRIKQVPFGGVTIELGAGWIHDADILPQKYYDLSKKYNMKLHSVNYANVLYKWKNGTKVDENLKLRTENELSNKYLNMKNIALKRYQEGRGGVNMRTALRMADWIPDTYMKQAAEYFQLDFENGVIPEDIDAITSGSTGSGKDFINADPRGYSFPVLEEAKFIKDKILLKHEVTKIEQLANKKYTVYTTKGTFSAKHVLVTFSTGVLLSKKITFIPELPLWKTEALSMVPMNHYCKIFLQFKNAFWDTKPEYIVVTGNDRGYFQHWQTFDFKTLYPGKNILLATLTGETCKKYHLISDVEVVDEIYAVLKGMYAQATKPTAILRSSWSTDPHVMGSYSTQTGGINEDDYRALDHPVNASLWFTGEYKGREEFGYAHKALELGMEEAERIIKCIRVYHCPEPRPTRKIYCSR</sequence>
<gene>
    <name evidence="4" type="primary">LOC100215158</name>
</gene>
<dbReference type="Gene3D" id="3.90.660.10">
    <property type="match status" value="1"/>
</dbReference>
<evidence type="ECO:0000313" key="3">
    <source>
        <dbReference type="Proteomes" id="UP001652625"/>
    </source>
</evidence>
<feature type="signal peptide" evidence="1">
    <location>
        <begin position="1"/>
        <end position="20"/>
    </location>
</feature>
<dbReference type="PANTHER" id="PTHR10742:SF313">
    <property type="entry name" value="AMINE OXIDASE"/>
    <property type="match status" value="1"/>
</dbReference>
<dbReference type="Proteomes" id="UP001652625">
    <property type="component" value="Chromosome 06"/>
</dbReference>
<dbReference type="InterPro" id="IPR036188">
    <property type="entry name" value="FAD/NAD-bd_sf"/>
</dbReference>
<dbReference type="GeneID" id="100215158"/>
<dbReference type="InterPro" id="IPR050281">
    <property type="entry name" value="Flavin_monoamine_oxidase"/>
</dbReference>
<name>A0ABM4C2A6_HYDVU</name>
<dbReference type="RefSeq" id="XP_065655685.1">
    <property type="nucleotide sequence ID" value="XM_065799613.1"/>
</dbReference>
<proteinExistence type="predicted"/>
<evidence type="ECO:0000256" key="1">
    <source>
        <dbReference type="SAM" id="SignalP"/>
    </source>
</evidence>
<evidence type="ECO:0000259" key="2">
    <source>
        <dbReference type="Pfam" id="PF01593"/>
    </source>
</evidence>
<keyword evidence="1" id="KW-0732">Signal</keyword>
<protein>
    <submittedName>
        <fullName evidence="4">Uncharacterized protein LOC100215158</fullName>
    </submittedName>
</protein>
<reference evidence="4" key="1">
    <citation type="submission" date="2025-08" db="UniProtKB">
        <authorList>
            <consortium name="RefSeq"/>
        </authorList>
    </citation>
    <scope>IDENTIFICATION</scope>
</reference>
<feature type="chain" id="PRO_5046574578" evidence="1">
    <location>
        <begin position="21"/>
        <end position="470"/>
    </location>
</feature>
<dbReference type="Gene3D" id="3.50.50.60">
    <property type="entry name" value="FAD/NAD(P)-binding domain"/>
    <property type="match status" value="1"/>
</dbReference>
<organism evidence="3 4">
    <name type="scientific">Hydra vulgaris</name>
    <name type="common">Hydra</name>
    <name type="synonym">Hydra attenuata</name>
    <dbReference type="NCBI Taxonomy" id="6087"/>
    <lineage>
        <taxon>Eukaryota</taxon>
        <taxon>Metazoa</taxon>
        <taxon>Cnidaria</taxon>
        <taxon>Hydrozoa</taxon>
        <taxon>Hydroidolina</taxon>
        <taxon>Anthoathecata</taxon>
        <taxon>Aplanulata</taxon>
        <taxon>Hydridae</taxon>
        <taxon>Hydra</taxon>
    </lineage>
</organism>
<feature type="domain" description="Amine oxidase" evidence="2">
    <location>
        <begin position="32"/>
        <end position="449"/>
    </location>
</feature>
<dbReference type="SUPFAM" id="SSF54373">
    <property type="entry name" value="FAD-linked reductases, C-terminal domain"/>
    <property type="match status" value="1"/>
</dbReference>
<accession>A0ABM4C2A6</accession>
<dbReference type="PANTHER" id="PTHR10742">
    <property type="entry name" value="FLAVIN MONOAMINE OXIDASE"/>
    <property type="match status" value="1"/>
</dbReference>
<dbReference type="SUPFAM" id="SSF51905">
    <property type="entry name" value="FAD/NAD(P)-binding domain"/>
    <property type="match status" value="1"/>
</dbReference>
<evidence type="ECO:0000313" key="4">
    <source>
        <dbReference type="RefSeq" id="XP_065655685.1"/>
    </source>
</evidence>
<keyword evidence="3" id="KW-1185">Reference proteome</keyword>
<dbReference type="Pfam" id="PF01593">
    <property type="entry name" value="Amino_oxidase"/>
    <property type="match status" value="1"/>
</dbReference>